<sequence>MAILQWHHFYFTAFKFEPIVFELFVFRLFRTLLKLTIICKELWKCFNVINYICWCNLKSSRPEIMESVASKLRSAKHLHNTNKDAPKRLGESLPDGGGKKRILGDITNRALATKGKLDTKKDLKVKAEKSTSLDSENVNISTTSLRSQSSKSSSSGESTMFVTAIEINDR</sequence>
<dbReference type="AlphaFoldDB" id="A0A4Y2A178"/>
<comment type="caution">
    <text evidence="2">The sequence shown here is derived from an EMBL/GenBank/DDBJ whole genome shotgun (WGS) entry which is preliminary data.</text>
</comment>
<organism evidence="2 3">
    <name type="scientific">Araneus ventricosus</name>
    <name type="common">Orbweaver spider</name>
    <name type="synonym">Epeira ventricosa</name>
    <dbReference type="NCBI Taxonomy" id="182803"/>
    <lineage>
        <taxon>Eukaryota</taxon>
        <taxon>Metazoa</taxon>
        <taxon>Ecdysozoa</taxon>
        <taxon>Arthropoda</taxon>
        <taxon>Chelicerata</taxon>
        <taxon>Arachnida</taxon>
        <taxon>Araneae</taxon>
        <taxon>Araneomorphae</taxon>
        <taxon>Entelegynae</taxon>
        <taxon>Araneoidea</taxon>
        <taxon>Araneidae</taxon>
        <taxon>Araneus</taxon>
    </lineage>
</organism>
<evidence type="ECO:0000256" key="1">
    <source>
        <dbReference type="SAM" id="MobiDB-lite"/>
    </source>
</evidence>
<accession>A0A4Y2A178</accession>
<proteinExistence type="predicted"/>
<evidence type="ECO:0000313" key="3">
    <source>
        <dbReference type="Proteomes" id="UP000499080"/>
    </source>
</evidence>
<evidence type="ECO:0000313" key="2">
    <source>
        <dbReference type="EMBL" id="GBL73420.1"/>
    </source>
</evidence>
<feature type="compositionally biased region" description="Low complexity" evidence="1">
    <location>
        <begin position="141"/>
        <end position="159"/>
    </location>
</feature>
<dbReference type="Proteomes" id="UP000499080">
    <property type="component" value="Unassembled WGS sequence"/>
</dbReference>
<feature type="region of interest" description="Disordered" evidence="1">
    <location>
        <begin position="132"/>
        <end position="170"/>
    </location>
</feature>
<keyword evidence="3" id="KW-1185">Reference proteome</keyword>
<name>A0A4Y2A178_ARAVE</name>
<dbReference type="EMBL" id="BGPR01079187">
    <property type="protein sequence ID" value="GBL73420.1"/>
    <property type="molecule type" value="Genomic_DNA"/>
</dbReference>
<reference evidence="2 3" key="1">
    <citation type="journal article" date="2019" name="Sci. Rep.">
        <title>Orb-weaving spider Araneus ventricosus genome elucidates the spidroin gene catalogue.</title>
        <authorList>
            <person name="Kono N."/>
            <person name="Nakamura H."/>
            <person name="Ohtoshi R."/>
            <person name="Moran D.A.P."/>
            <person name="Shinohara A."/>
            <person name="Yoshida Y."/>
            <person name="Fujiwara M."/>
            <person name="Mori M."/>
            <person name="Tomita M."/>
            <person name="Arakawa K."/>
        </authorList>
    </citation>
    <scope>NUCLEOTIDE SEQUENCE [LARGE SCALE GENOMIC DNA]</scope>
</reference>
<gene>
    <name evidence="2" type="ORF">AVEN_33331_1</name>
</gene>
<protein>
    <submittedName>
        <fullName evidence="2">Uncharacterized protein</fullName>
    </submittedName>
</protein>